<dbReference type="eggNOG" id="arCOG07469">
    <property type="taxonomic scope" value="Archaea"/>
</dbReference>
<sequence>MTDKVEILSAIEFVANINEMKDCLMAQDNTQNDPSVLWFNIDVPKGHGFIAGDRVRVTVEKI</sequence>
<dbReference type="AlphaFoldDB" id="B8GGS0"/>
<protein>
    <submittedName>
        <fullName evidence="1">Uncharacterized protein</fullName>
    </submittedName>
</protein>
<dbReference type="EMBL" id="CP001338">
    <property type="protein sequence ID" value="ACL16325.1"/>
    <property type="molecule type" value="Genomic_DNA"/>
</dbReference>
<evidence type="ECO:0000313" key="1">
    <source>
        <dbReference type="EMBL" id="ACL16325.1"/>
    </source>
</evidence>
<dbReference type="KEGG" id="mpl:Mpal_0973"/>
<keyword evidence="2" id="KW-1185">Reference proteome</keyword>
<dbReference type="Proteomes" id="UP000002457">
    <property type="component" value="Chromosome"/>
</dbReference>
<gene>
    <name evidence="1" type="ordered locus">Mpal_0973</name>
</gene>
<dbReference type="STRING" id="521011.Mpal_0973"/>
<dbReference type="RefSeq" id="WP_012617644.1">
    <property type="nucleotide sequence ID" value="NC_011832.1"/>
</dbReference>
<proteinExistence type="predicted"/>
<accession>B8GGS0</accession>
<name>B8GGS0_METPE</name>
<dbReference type="HOGENOM" id="CLU_2968481_0_0_2"/>
<evidence type="ECO:0000313" key="2">
    <source>
        <dbReference type="Proteomes" id="UP000002457"/>
    </source>
</evidence>
<dbReference type="GeneID" id="7272753"/>
<organism evidence="1 2">
    <name type="scientific">Methanosphaerula palustris (strain ATCC BAA-1556 / DSM 19958 / E1-9c)</name>
    <dbReference type="NCBI Taxonomy" id="521011"/>
    <lineage>
        <taxon>Archaea</taxon>
        <taxon>Methanobacteriati</taxon>
        <taxon>Methanobacteriota</taxon>
        <taxon>Stenosarchaea group</taxon>
        <taxon>Methanomicrobia</taxon>
        <taxon>Methanomicrobiales</taxon>
        <taxon>Methanoregulaceae</taxon>
        <taxon>Methanosphaerula</taxon>
    </lineage>
</organism>
<dbReference type="OrthoDB" id="104513at2157"/>
<reference evidence="1 2" key="1">
    <citation type="journal article" date="2015" name="Genome Announc.">
        <title>Complete Genome Sequence of Methanosphaerula palustris E1-9CT, a Hydrogenotrophic Methanogen Isolated from a Minerotrophic Fen Peatland.</title>
        <authorList>
            <person name="Cadillo-Quiroz H."/>
            <person name="Browne P."/>
            <person name="Kyrpides N."/>
            <person name="Woyke T."/>
            <person name="Goodwin L."/>
            <person name="Detter C."/>
            <person name="Yavitt J.B."/>
            <person name="Zinder S.H."/>
        </authorList>
    </citation>
    <scope>NUCLEOTIDE SEQUENCE [LARGE SCALE GENOMIC DNA]</scope>
    <source>
        <strain evidence="2">ATCC BAA-1556 / DSM 19958 / E1-9c</strain>
    </source>
</reference>